<comment type="similarity">
    <text evidence="2">Belongs to the DNA polymerase type-B family.</text>
</comment>
<evidence type="ECO:0000259" key="14">
    <source>
        <dbReference type="Pfam" id="PF08996"/>
    </source>
</evidence>
<dbReference type="InterPro" id="IPR042087">
    <property type="entry name" value="DNA_pol_B_thumb"/>
</dbReference>
<dbReference type="EC" id="2.7.7.7" evidence="3"/>
<keyword evidence="11" id="KW-0238">DNA-binding</keyword>
<evidence type="ECO:0000259" key="13">
    <source>
        <dbReference type="Pfam" id="PF00136"/>
    </source>
</evidence>
<protein>
    <recommendedName>
        <fullName evidence="3">DNA-directed DNA polymerase</fullName>
        <ecNumber evidence="3">2.7.7.7</ecNumber>
    </recommendedName>
</protein>
<dbReference type="GO" id="GO:0008270">
    <property type="term" value="F:zinc ion binding"/>
    <property type="evidence" value="ECO:0007669"/>
    <property type="project" value="UniProtKB-KW"/>
</dbReference>
<organism evidence="15">
    <name type="scientific">Amphora coffeiformis</name>
    <dbReference type="NCBI Taxonomy" id="265554"/>
    <lineage>
        <taxon>Eukaryota</taxon>
        <taxon>Sar</taxon>
        <taxon>Stramenopiles</taxon>
        <taxon>Ochrophyta</taxon>
        <taxon>Bacillariophyta</taxon>
        <taxon>Bacillariophyceae</taxon>
        <taxon>Bacillariophycidae</taxon>
        <taxon>Thalassiophysales</taxon>
        <taxon>Catenulaceae</taxon>
        <taxon>Amphora</taxon>
    </lineage>
</organism>
<evidence type="ECO:0000256" key="1">
    <source>
        <dbReference type="ARBA" id="ARBA00004123"/>
    </source>
</evidence>
<dbReference type="GO" id="GO:0003688">
    <property type="term" value="F:DNA replication origin binding"/>
    <property type="evidence" value="ECO:0007669"/>
    <property type="project" value="TreeGrafter"/>
</dbReference>
<dbReference type="NCBIfam" id="TIGR00592">
    <property type="entry name" value="pol2"/>
    <property type="match status" value="1"/>
</dbReference>
<dbReference type="InterPro" id="IPR045846">
    <property type="entry name" value="POLBc_alpha"/>
</dbReference>
<dbReference type="InterPro" id="IPR023211">
    <property type="entry name" value="DNA_pol_palm_dom_sf"/>
</dbReference>
<dbReference type="SUPFAM" id="SSF56672">
    <property type="entry name" value="DNA/RNA polymerases"/>
    <property type="match status" value="1"/>
</dbReference>
<keyword evidence="4" id="KW-0808">Transferase</keyword>
<proteinExistence type="inferred from homology"/>
<name>A0A7S3P4R5_9STRA</name>
<evidence type="ECO:0000256" key="3">
    <source>
        <dbReference type="ARBA" id="ARBA00012417"/>
    </source>
</evidence>
<evidence type="ECO:0000256" key="9">
    <source>
        <dbReference type="ARBA" id="ARBA00022833"/>
    </source>
</evidence>
<keyword evidence="5" id="KW-0548">Nucleotidyltransferase</keyword>
<dbReference type="GO" id="GO:0003887">
    <property type="term" value="F:DNA-directed DNA polymerase activity"/>
    <property type="evidence" value="ECO:0007669"/>
    <property type="project" value="UniProtKB-KW"/>
</dbReference>
<dbReference type="InterPro" id="IPR038256">
    <property type="entry name" value="Pol_alpha_znc_sf"/>
</dbReference>
<dbReference type="GO" id="GO:0003697">
    <property type="term" value="F:single-stranded DNA binding"/>
    <property type="evidence" value="ECO:0007669"/>
    <property type="project" value="TreeGrafter"/>
</dbReference>
<feature type="domain" description="Zinc finger DNA-directed DNA polymerase family B alpha" evidence="14">
    <location>
        <begin position="423"/>
        <end position="615"/>
    </location>
</feature>
<dbReference type="FunFam" id="1.10.132.60:FF:000004">
    <property type="entry name" value="DNA polymerase"/>
    <property type="match status" value="1"/>
</dbReference>
<dbReference type="GO" id="GO:1902975">
    <property type="term" value="P:mitotic DNA replication initiation"/>
    <property type="evidence" value="ECO:0007669"/>
    <property type="project" value="InterPro"/>
</dbReference>
<evidence type="ECO:0000256" key="10">
    <source>
        <dbReference type="ARBA" id="ARBA00022932"/>
    </source>
</evidence>
<comment type="subcellular location">
    <subcellularLocation>
        <location evidence="1">Nucleus</location>
    </subcellularLocation>
</comment>
<dbReference type="PANTHER" id="PTHR45861">
    <property type="entry name" value="DNA POLYMERASE ALPHA CATALYTIC SUBUNIT"/>
    <property type="match status" value="1"/>
</dbReference>
<dbReference type="GO" id="GO:0006272">
    <property type="term" value="P:leading strand elongation"/>
    <property type="evidence" value="ECO:0007669"/>
    <property type="project" value="TreeGrafter"/>
</dbReference>
<keyword evidence="12" id="KW-0539">Nucleus</keyword>
<evidence type="ECO:0000256" key="6">
    <source>
        <dbReference type="ARBA" id="ARBA00022705"/>
    </source>
</evidence>
<evidence type="ECO:0000256" key="2">
    <source>
        <dbReference type="ARBA" id="ARBA00005755"/>
    </source>
</evidence>
<dbReference type="Pfam" id="PF00136">
    <property type="entry name" value="DNA_pol_B"/>
    <property type="match status" value="1"/>
</dbReference>
<dbReference type="Gene3D" id="1.10.3200.20">
    <property type="entry name" value="DNA Polymerase alpha, zinc finger"/>
    <property type="match status" value="1"/>
</dbReference>
<dbReference type="PRINTS" id="PR00106">
    <property type="entry name" value="DNAPOLB"/>
</dbReference>
<dbReference type="Gene3D" id="1.10.287.690">
    <property type="entry name" value="Helix hairpin bin"/>
    <property type="match status" value="1"/>
</dbReference>
<dbReference type="InterPro" id="IPR017964">
    <property type="entry name" value="DNA-dir_DNA_pol_B_CS"/>
</dbReference>
<dbReference type="Gene3D" id="1.10.132.60">
    <property type="entry name" value="DNA polymerase family B, C-terminal domain"/>
    <property type="match status" value="1"/>
</dbReference>
<keyword evidence="7" id="KW-0479">Metal-binding</keyword>
<evidence type="ECO:0000256" key="12">
    <source>
        <dbReference type="ARBA" id="ARBA00023242"/>
    </source>
</evidence>
<dbReference type="GO" id="GO:0005658">
    <property type="term" value="C:alpha DNA polymerase:primase complex"/>
    <property type="evidence" value="ECO:0007669"/>
    <property type="project" value="TreeGrafter"/>
</dbReference>
<dbReference type="InterPro" id="IPR006172">
    <property type="entry name" value="DNA-dir_DNA_pol_B"/>
</dbReference>
<dbReference type="InterPro" id="IPR015088">
    <property type="entry name" value="Znf_DNA-dir_DNA_pol_B_alpha"/>
</dbReference>
<accession>A0A7S3P4R5</accession>
<evidence type="ECO:0000256" key="11">
    <source>
        <dbReference type="ARBA" id="ARBA00023125"/>
    </source>
</evidence>
<keyword evidence="9" id="KW-0862">Zinc</keyword>
<dbReference type="InterPro" id="IPR043502">
    <property type="entry name" value="DNA/RNA_pol_sf"/>
</dbReference>
<dbReference type="EMBL" id="HBIM01003602">
    <property type="protein sequence ID" value="CAE0405029.1"/>
    <property type="molecule type" value="Transcribed_RNA"/>
</dbReference>
<dbReference type="InterPro" id="IPR006134">
    <property type="entry name" value="DNA-dir_DNA_pol_B_multi_dom"/>
</dbReference>
<dbReference type="GO" id="GO:0006273">
    <property type="term" value="P:lagging strand elongation"/>
    <property type="evidence" value="ECO:0007669"/>
    <property type="project" value="TreeGrafter"/>
</dbReference>
<dbReference type="Pfam" id="PF08996">
    <property type="entry name" value="zf-DNA_Pol"/>
    <property type="match status" value="1"/>
</dbReference>
<evidence type="ECO:0000256" key="8">
    <source>
        <dbReference type="ARBA" id="ARBA00022771"/>
    </source>
</evidence>
<evidence type="ECO:0000313" key="15">
    <source>
        <dbReference type="EMBL" id="CAE0405029.1"/>
    </source>
</evidence>
<dbReference type="PANTHER" id="PTHR45861:SF1">
    <property type="entry name" value="DNA POLYMERASE ALPHA CATALYTIC SUBUNIT"/>
    <property type="match status" value="1"/>
</dbReference>
<gene>
    <name evidence="15" type="ORF">ACOF00016_LOCUS3102</name>
</gene>
<evidence type="ECO:0000256" key="7">
    <source>
        <dbReference type="ARBA" id="ARBA00022723"/>
    </source>
</evidence>
<dbReference type="CDD" id="cd05532">
    <property type="entry name" value="POLBc_alpha"/>
    <property type="match status" value="1"/>
</dbReference>
<dbReference type="GO" id="GO:0000166">
    <property type="term" value="F:nucleotide binding"/>
    <property type="evidence" value="ECO:0007669"/>
    <property type="project" value="InterPro"/>
</dbReference>
<dbReference type="AlphaFoldDB" id="A0A7S3P4R5"/>
<evidence type="ECO:0000256" key="4">
    <source>
        <dbReference type="ARBA" id="ARBA00022679"/>
    </source>
</evidence>
<sequence>MLDFNSLYPSLIQEYNLCFTTLDWAAHQAAAAEDEEFNEDMPLPDATKERGVLPRVIQSLVEARRNVKNILKSEQNATRKQELDIRQKALKLTANSMYGCLGFSHSRFFAQPIAAKVTQLGRETLQKTVDIAQNTVGLDVIYGDTDSIMINTRLNQDEDLKKVAGLGEQVKREVNKLYKTLELEIDGIFRSMLLLKKKKYAAKTVEEQKDGKVIKYGQELKGLDLVRRDWCVQSKDTGRYVTEQILSGQENEVVLHNIHSHLEELAKKMRSGELALDKYVITKGLSKHPKDYPDGKSLPHVQVAKQMLQNNRPVNTGDHIPYIITEHVPPEHLPEGYKVPSATERARHPEEITRSNGALKPDIEWYLTQQILPPIARLCEPIEGTSQQELANRLGLDSTRYSNGSGPGANLDADQDIDYKPASSLPDEERFKDVEKLRLYCLSCRTENEFPGVFSVNKEGAVVSGMVCPNPECQHPAFWGHTTYFDCYARITNSMAIWTYGLTCRYYQGTYCCDEPSCALVTRQLSVTGPRCLRRGCPGTLQPSTFERAVHTHLKYLERLVNIDHAAEQVAAKGKHGTLADVKRLLNKHEKTAFQGFHEMACKSLESSAYNWITPTFWRSLFRVGTKQ</sequence>
<keyword evidence="8" id="KW-0863">Zinc-finger</keyword>
<keyword evidence="10" id="KW-0239">DNA-directed DNA polymerase</keyword>
<keyword evidence="6" id="KW-0235">DNA replication</keyword>
<dbReference type="Gene3D" id="3.90.1600.10">
    <property type="entry name" value="Palm domain of DNA polymerase"/>
    <property type="match status" value="1"/>
</dbReference>
<evidence type="ECO:0000256" key="5">
    <source>
        <dbReference type="ARBA" id="ARBA00022695"/>
    </source>
</evidence>
<reference evidence="15" key="1">
    <citation type="submission" date="2021-01" db="EMBL/GenBank/DDBJ databases">
        <authorList>
            <person name="Corre E."/>
            <person name="Pelletier E."/>
            <person name="Niang G."/>
            <person name="Scheremetjew M."/>
            <person name="Finn R."/>
            <person name="Kale V."/>
            <person name="Holt S."/>
            <person name="Cochrane G."/>
            <person name="Meng A."/>
            <person name="Brown T."/>
            <person name="Cohen L."/>
        </authorList>
    </citation>
    <scope>NUCLEOTIDE SEQUENCE</scope>
    <source>
        <strain evidence="15">CCMP127</strain>
    </source>
</reference>
<feature type="domain" description="DNA-directed DNA polymerase family B multifunctional" evidence="13">
    <location>
        <begin position="2"/>
        <end position="382"/>
    </location>
</feature>
<dbReference type="GO" id="GO:0003682">
    <property type="term" value="F:chromatin binding"/>
    <property type="evidence" value="ECO:0007669"/>
    <property type="project" value="TreeGrafter"/>
</dbReference>
<dbReference type="PROSITE" id="PS00116">
    <property type="entry name" value="DNA_POLYMERASE_B"/>
    <property type="match status" value="1"/>
</dbReference>